<keyword evidence="1" id="KW-0489">Methyltransferase</keyword>
<dbReference type="GO" id="GO:0008168">
    <property type="term" value="F:methyltransferase activity"/>
    <property type="evidence" value="ECO:0007669"/>
    <property type="project" value="UniProtKB-KW"/>
</dbReference>
<evidence type="ECO:0000256" key="1">
    <source>
        <dbReference type="ARBA" id="ARBA00022603"/>
    </source>
</evidence>
<dbReference type="Pfam" id="PF03492">
    <property type="entry name" value="Methyltransf_7"/>
    <property type="match status" value="1"/>
</dbReference>
<keyword evidence="2" id="KW-0808">Transferase</keyword>
<dbReference type="InterPro" id="IPR029063">
    <property type="entry name" value="SAM-dependent_MTases_sf"/>
</dbReference>
<keyword evidence="6" id="KW-1185">Reference proteome</keyword>
<evidence type="ECO:0000313" key="6">
    <source>
        <dbReference type="Proteomes" id="UP001415857"/>
    </source>
</evidence>
<name>A0AAP0RUY7_LIQFO</name>
<dbReference type="InterPro" id="IPR005299">
    <property type="entry name" value="MeTrfase_7"/>
</dbReference>
<dbReference type="GO" id="GO:0032259">
    <property type="term" value="P:methylation"/>
    <property type="evidence" value="ECO:0007669"/>
    <property type="project" value="UniProtKB-KW"/>
</dbReference>
<keyword evidence="4" id="KW-0460">Magnesium</keyword>
<evidence type="ECO:0000256" key="3">
    <source>
        <dbReference type="ARBA" id="ARBA00022723"/>
    </source>
</evidence>
<dbReference type="SUPFAM" id="SSF53335">
    <property type="entry name" value="S-adenosyl-L-methionine-dependent methyltransferases"/>
    <property type="match status" value="1"/>
</dbReference>
<dbReference type="EMBL" id="JBBPBK010000005">
    <property type="protein sequence ID" value="KAK9285042.1"/>
    <property type="molecule type" value="Genomic_DNA"/>
</dbReference>
<proteinExistence type="predicted"/>
<evidence type="ECO:0000313" key="5">
    <source>
        <dbReference type="EMBL" id="KAK9285042.1"/>
    </source>
</evidence>
<accession>A0AAP0RUY7</accession>
<dbReference type="PANTHER" id="PTHR31009">
    <property type="entry name" value="S-ADENOSYL-L-METHIONINE:CARBOXYL METHYLTRANSFERASE FAMILY PROTEIN"/>
    <property type="match status" value="1"/>
</dbReference>
<organism evidence="5 6">
    <name type="scientific">Liquidambar formosana</name>
    <name type="common">Formosan gum</name>
    <dbReference type="NCBI Taxonomy" id="63359"/>
    <lineage>
        <taxon>Eukaryota</taxon>
        <taxon>Viridiplantae</taxon>
        <taxon>Streptophyta</taxon>
        <taxon>Embryophyta</taxon>
        <taxon>Tracheophyta</taxon>
        <taxon>Spermatophyta</taxon>
        <taxon>Magnoliopsida</taxon>
        <taxon>eudicotyledons</taxon>
        <taxon>Gunneridae</taxon>
        <taxon>Pentapetalae</taxon>
        <taxon>Saxifragales</taxon>
        <taxon>Altingiaceae</taxon>
        <taxon>Liquidambar</taxon>
    </lineage>
</organism>
<sequence>MKGVVLSGESAQHVGHITQQGWRRERKCRKCQKCLQVLRMKGGIGEESYANNSNIQKGYQNRSMPLLEQAVLELCCTTLPTEYITIADLGCGSGPNTLYAVSEIMSIIHKRCCQLSQSSPEFGVFLNDLPWNDFNTVFKSLPAFHEKMKKQNGEEFGPLYIGGVSGSFYGRLFPSRSLNFVYSSTSLQWLSQVPPELNDRANKEIVNKGKIYISKTSSPAVIKAYVTQFQRDFSLFLKSRAEEIIPGGRMVLSFRGRRLADPSPDESCLLWDLLAQAFQDLVLEGLVVEEKLDSYNTPYYEPYTEEIRAEIEKEGSFTLDRLVSTAMPWDGVNGGKKCDRVGTAQQMAKAMRAVQESMIQSHFGAEIMDPLFERFVNIMVANTKEVEHVSVVLSMVRKS</sequence>
<evidence type="ECO:0000256" key="4">
    <source>
        <dbReference type="ARBA" id="ARBA00022842"/>
    </source>
</evidence>
<protein>
    <submittedName>
        <fullName evidence="5">Uncharacterized protein</fullName>
    </submittedName>
</protein>
<dbReference type="Proteomes" id="UP001415857">
    <property type="component" value="Unassembled WGS sequence"/>
</dbReference>
<dbReference type="AlphaFoldDB" id="A0AAP0RUY7"/>
<reference evidence="5 6" key="1">
    <citation type="journal article" date="2024" name="Plant J.">
        <title>Genome sequences and population genomics reveal climatic adaptation and genomic divergence between two closely related sweetgum species.</title>
        <authorList>
            <person name="Xu W.Q."/>
            <person name="Ren C.Q."/>
            <person name="Zhang X.Y."/>
            <person name="Comes H.P."/>
            <person name="Liu X.H."/>
            <person name="Li Y.G."/>
            <person name="Kettle C.J."/>
            <person name="Jalonen R."/>
            <person name="Gaisberger H."/>
            <person name="Ma Y.Z."/>
            <person name="Qiu Y.X."/>
        </authorList>
    </citation>
    <scope>NUCLEOTIDE SEQUENCE [LARGE SCALE GENOMIC DNA]</scope>
    <source>
        <strain evidence="5">Hangzhou</strain>
    </source>
</reference>
<dbReference type="Gene3D" id="1.10.1200.270">
    <property type="entry name" value="Methyltransferase, alpha-helical capping domain"/>
    <property type="match status" value="1"/>
</dbReference>
<dbReference type="GO" id="GO:0046872">
    <property type="term" value="F:metal ion binding"/>
    <property type="evidence" value="ECO:0007669"/>
    <property type="project" value="UniProtKB-KW"/>
</dbReference>
<dbReference type="InterPro" id="IPR042086">
    <property type="entry name" value="MeTrfase_capping"/>
</dbReference>
<comment type="caution">
    <text evidence="5">The sequence shown here is derived from an EMBL/GenBank/DDBJ whole genome shotgun (WGS) entry which is preliminary data.</text>
</comment>
<keyword evidence="3" id="KW-0479">Metal-binding</keyword>
<evidence type="ECO:0000256" key="2">
    <source>
        <dbReference type="ARBA" id="ARBA00022679"/>
    </source>
</evidence>
<gene>
    <name evidence="5" type="ORF">L1049_024226</name>
</gene>
<dbReference type="Gene3D" id="3.40.50.150">
    <property type="entry name" value="Vaccinia Virus protein VP39"/>
    <property type="match status" value="1"/>
</dbReference>